<organism evidence="8 9">
    <name type="scientific">Desmophyllum pertusum</name>
    <dbReference type="NCBI Taxonomy" id="174260"/>
    <lineage>
        <taxon>Eukaryota</taxon>
        <taxon>Metazoa</taxon>
        <taxon>Cnidaria</taxon>
        <taxon>Anthozoa</taxon>
        <taxon>Hexacorallia</taxon>
        <taxon>Scleractinia</taxon>
        <taxon>Caryophylliina</taxon>
        <taxon>Caryophylliidae</taxon>
        <taxon>Desmophyllum</taxon>
    </lineage>
</organism>
<keyword evidence="3 6" id="KW-0812">Transmembrane</keyword>
<dbReference type="GO" id="GO:0005886">
    <property type="term" value="C:plasma membrane"/>
    <property type="evidence" value="ECO:0007669"/>
    <property type="project" value="UniProtKB-SubCell"/>
</dbReference>
<evidence type="ECO:0000256" key="2">
    <source>
        <dbReference type="ARBA" id="ARBA00022475"/>
    </source>
</evidence>
<feature type="transmembrane region" description="Helical" evidence="6">
    <location>
        <begin position="198"/>
        <end position="219"/>
    </location>
</feature>
<keyword evidence="5 6" id="KW-0472">Membrane</keyword>
<comment type="subcellular location">
    <subcellularLocation>
        <location evidence="1">Cell membrane</location>
        <topology evidence="1">Multi-pass membrane protein</topology>
    </subcellularLocation>
</comment>
<feature type="transmembrane region" description="Helical" evidence="6">
    <location>
        <begin position="84"/>
        <end position="110"/>
    </location>
</feature>
<dbReference type="SUPFAM" id="SSF81321">
    <property type="entry name" value="Family A G protein-coupled receptor-like"/>
    <property type="match status" value="1"/>
</dbReference>
<gene>
    <name evidence="8" type="ORF">OS493_029880</name>
</gene>
<keyword evidence="4 6" id="KW-1133">Transmembrane helix</keyword>
<evidence type="ECO:0000313" key="8">
    <source>
        <dbReference type="EMBL" id="KAJ7325334.1"/>
    </source>
</evidence>
<protein>
    <recommendedName>
        <fullName evidence="7">G-protein coupled receptors family 1 profile domain-containing protein</fullName>
    </recommendedName>
</protein>
<dbReference type="PROSITE" id="PS50262">
    <property type="entry name" value="G_PROTEIN_RECEP_F1_2"/>
    <property type="match status" value="1"/>
</dbReference>
<dbReference type="InterPro" id="IPR017452">
    <property type="entry name" value="GPCR_Rhodpsn_7TM"/>
</dbReference>
<evidence type="ECO:0000256" key="4">
    <source>
        <dbReference type="ARBA" id="ARBA00022989"/>
    </source>
</evidence>
<feature type="domain" description="G-protein coupled receptors family 1 profile" evidence="7">
    <location>
        <begin position="64"/>
        <end position="296"/>
    </location>
</feature>
<evidence type="ECO:0000313" key="9">
    <source>
        <dbReference type="Proteomes" id="UP001163046"/>
    </source>
</evidence>
<feature type="transmembrane region" description="Helical" evidence="6">
    <location>
        <begin position="166"/>
        <end position="186"/>
    </location>
</feature>
<keyword evidence="2" id="KW-1003">Cell membrane</keyword>
<comment type="caution">
    <text evidence="8">The sequence shown here is derived from an EMBL/GenBank/DDBJ whole genome shotgun (WGS) entry which is preliminary data.</text>
</comment>
<dbReference type="EMBL" id="MU827808">
    <property type="protein sequence ID" value="KAJ7325334.1"/>
    <property type="molecule type" value="Genomic_DNA"/>
</dbReference>
<dbReference type="PRINTS" id="PR00237">
    <property type="entry name" value="GPCRRHODOPSN"/>
</dbReference>
<sequence>MNFFDAKNFSNFSASPASIVPSMSKSSNCFHLPHPEFDDAHHRTTTNLVTGVVNAVLSPFAVSANFLIIFVICRKTSLQTPSNLLLGCLAVSDVLVGLVVQPSYVAYRLLENQNGFVPCYVRMLYSTGFYAYYGVSFMTLCTISCERLLALLYHLRYLKIVCRERVMKTVLFIWLVNILLTFLQWAHNYTFRGIHLGLWLASFFIAVATQCRILPIILHHQRQIRQFHPTSSGRQMQIKLAINVASIIAIYFAFNLPVLIITTSHQIVTGHISSYNLYSWAETVAFVNSSINPLVCFWRVKTIRMRS</sequence>
<reference evidence="8" key="1">
    <citation type="submission" date="2023-01" db="EMBL/GenBank/DDBJ databases">
        <title>Genome assembly of the deep-sea coral Lophelia pertusa.</title>
        <authorList>
            <person name="Herrera S."/>
            <person name="Cordes E."/>
        </authorList>
    </citation>
    <scope>NUCLEOTIDE SEQUENCE</scope>
    <source>
        <strain evidence="8">USNM1676648</strain>
        <tissue evidence="8">Polyp</tissue>
    </source>
</reference>
<proteinExistence type="predicted"/>
<accession>A0A9W9Y8X4</accession>
<dbReference type="InterPro" id="IPR000276">
    <property type="entry name" value="GPCR_Rhodpsn"/>
</dbReference>
<dbReference type="PANTHER" id="PTHR22750">
    <property type="entry name" value="G-PROTEIN COUPLED RECEPTOR"/>
    <property type="match status" value="1"/>
</dbReference>
<name>A0A9W9Y8X4_9CNID</name>
<feature type="transmembrane region" description="Helical" evidence="6">
    <location>
        <begin position="240"/>
        <end position="260"/>
    </location>
</feature>
<evidence type="ECO:0000256" key="1">
    <source>
        <dbReference type="ARBA" id="ARBA00004651"/>
    </source>
</evidence>
<dbReference type="Pfam" id="PF00001">
    <property type="entry name" value="7tm_1"/>
    <property type="match status" value="1"/>
</dbReference>
<dbReference type="OrthoDB" id="9996086at2759"/>
<evidence type="ECO:0000256" key="5">
    <source>
        <dbReference type="ARBA" id="ARBA00023136"/>
    </source>
</evidence>
<evidence type="ECO:0000256" key="3">
    <source>
        <dbReference type="ARBA" id="ARBA00022692"/>
    </source>
</evidence>
<dbReference type="AlphaFoldDB" id="A0A9W9Y8X4"/>
<dbReference type="Proteomes" id="UP001163046">
    <property type="component" value="Unassembled WGS sequence"/>
</dbReference>
<feature type="transmembrane region" description="Helical" evidence="6">
    <location>
        <begin position="280"/>
        <end position="300"/>
    </location>
</feature>
<dbReference type="GO" id="GO:0004930">
    <property type="term" value="F:G protein-coupled receptor activity"/>
    <property type="evidence" value="ECO:0007669"/>
    <property type="project" value="InterPro"/>
</dbReference>
<feature type="transmembrane region" description="Helical" evidence="6">
    <location>
        <begin position="130"/>
        <end position="154"/>
    </location>
</feature>
<evidence type="ECO:0000256" key="6">
    <source>
        <dbReference type="SAM" id="Phobius"/>
    </source>
</evidence>
<dbReference type="Gene3D" id="1.20.1070.10">
    <property type="entry name" value="Rhodopsin 7-helix transmembrane proteins"/>
    <property type="match status" value="1"/>
</dbReference>
<evidence type="ECO:0000259" key="7">
    <source>
        <dbReference type="PROSITE" id="PS50262"/>
    </source>
</evidence>
<dbReference type="CDD" id="cd00637">
    <property type="entry name" value="7tm_classA_rhodopsin-like"/>
    <property type="match status" value="1"/>
</dbReference>
<keyword evidence="9" id="KW-1185">Reference proteome</keyword>
<feature type="transmembrane region" description="Helical" evidence="6">
    <location>
        <begin position="52"/>
        <end position="72"/>
    </location>
</feature>